<organism evidence="1 2">
    <name type="scientific">Koleobacter methoxysyntrophicus</name>
    <dbReference type="NCBI Taxonomy" id="2751313"/>
    <lineage>
        <taxon>Bacteria</taxon>
        <taxon>Bacillati</taxon>
        <taxon>Bacillota</taxon>
        <taxon>Clostridia</taxon>
        <taxon>Koleobacterales</taxon>
        <taxon>Koleobacteraceae</taxon>
        <taxon>Koleobacter</taxon>
    </lineage>
</organism>
<dbReference type="EMBL" id="CP059066">
    <property type="protein sequence ID" value="QSQ09488.1"/>
    <property type="molecule type" value="Genomic_DNA"/>
</dbReference>
<reference evidence="1" key="1">
    <citation type="submission" date="2020-07" db="EMBL/GenBank/DDBJ databases">
        <title>Koleobacter methoxysyntrophicus gen. nov., sp. nov., a novel anaerobic bacterium isolated from deep subsurface oil field and proposal of Koleobacterales ord. nov. in the phylum Firmicutes.</title>
        <authorList>
            <person name="Sakamoto S."/>
            <person name="Tamaki H."/>
        </authorList>
    </citation>
    <scope>NUCLEOTIDE SEQUENCE</scope>
    <source>
        <strain evidence="1">NRmbB1</strain>
    </source>
</reference>
<gene>
    <name evidence="1" type="ORF">H0A61_01859</name>
</gene>
<proteinExistence type="predicted"/>
<evidence type="ECO:0000313" key="1">
    <source>
        <dbReference type="EMBL" id="QSQ09488.1"/>
    </source>
</evidence>
<dbReference type="Proteomes" id="UP000662904">
    <property type="component" value="Chromosome"/>
</dbReference>
<accession>A0A8A0RPJ3</accession>
<name>A0A8A0RPJ3_9FIRM</name>
<dbReference type="KEGG" id="kme:H0A61_01859"/>
<sequence>MITGSRNNIFDRFFKQRESLIIQYKNGDISKREYIEFNFDYIKKMNLQPFQRIDSFEKGIYTYQYYNVLAKYAYMLAVDIKKRGNHPKLYKEYIDRANYYYHLKDKTTFKLLKLIDFKNVDAYYIKVQSSYLKNKLYEIVLKDYNNIVLHSKSLWLLRILKEEGVFTDIIKKSIVDSYVNEKY</sequence>
<evidence type="ECO:0000313" key="2">
    <source>
        <dbReference type="Proteomes" id="UP000662904"/>
    </source>
</evidence>
<keyword evidence="2" id="KW-1185">Reference proteome</keyword>
<dbReference type="InterPro" id="IPR046590">
    <property type="entry name" value="DUF6648"/>
</dbReference>
<protein>
    <submittedName>
        <fullName evidence="1">Uncharacterized protein</fullName>
    </submittedName>
</protein>
<dbReference type="Pfam" id="PF20353">
    <property type="entry name" value="DUF6648"/>
    <property type="match status" value="1"/>
</dbReference>
<dbReference type="AlphaFoldDB" id="A0A8A0RPJ3"/>
<dbReference type="RefSeq" id="WP_206706844.1">
    <property type="nucleotide sequence ID" value="NZ_CP059066.1"/>
</dbReference>